<accession>A0AA92K5V4</accession>
<dbReference type="GO" id="GO:0070402">
    <property type="term" value="F:NADPH binding"/>
    <property type="evidence" value="ECO:0007669"/>
    <property type="project" value="TreeGrafter"/>
</dbReference>
<dbReference type="PANTHER" id="PTHR48106:SF18">
    <property type="entry name" value="QUINONE OXIDOREDUCTASE PIG3"/>
    <property type="match status" value="1"/>
</dbReference>
<dbReference type="InterPro" id="IPR011032">
    <property type="entry name" value="GroES-like_sf"/>
</dbReference>
<feature type="region of interest" description="Disordered" evidence="3">
    <location>
        <begin position="238"/>
        <end position="332"/>
    </location>
</feature>
<keyword evidence="2" id="KW-0560">Oxidoreductase</keyword>
<dbReference type="SMART" id="SM00829">
    <property type="entry name" value="PKS_ER"/>
    <property type="match status" value="1"/>
</dbReference>
<dbReference type="EMBL" id="CP051170">
    <property type="protein sequence ID" value="QOK99112.1"/>
    <property type="molecule type" value="Genomic_DNA"/>
</dbReference>
<evidence type="ECO:0000256" key="3">
    <source>
        <dbReference type="SAM" id="MobiDB-lite"/>
    </source>
</evidence>
<organism evidence="5 6">
    <name type="scientific">Ralstonia solanacearum</name>
    <name type="common">Pseudomonas solanacearum</name>
    <dbReference type="NCBI Taxonomy" id="305"/>
    <lineage>
        <taxon>Bacteria</taxon>
        <taxon>Pseudomonadati</taxon>
        <taxon>Pseudomonadota</taxon>
        <taxon>Betaproteobacteria</taxon>
        <taxon>Burkholderiales</taxon>
        <taxon>Burkholderiaceae</taxon>
        <taxon>Ralstonia</taxon>
        <taxon>Ralstonia solanacearum species complex</taxon>
    </lineage>
</organism>
<evidence type="ECO:0000256" key="1">
    <source>
        <dbReference type="ARBA" id="ARBA00022857"/>
    </source>
</evidence>
<evidence type="ECO:0000259" key="4">
    <source>
        <dbReference type="SMART" id="SM00829"/>
    </source>
</evidence>
<protein>
    <submittedName>
        <fullName evidence="5">Zinc-binding dehydrogenase</fullName>
    </submittedName>
</protein>
<reference evidence="6" key="1">
    <citation type="submission" date="2020-04" db="EMBL/GenBank/DDBJ databases">
        <title>Ralstonia solanacearum UW576, UW763, UW773, and UW774.</title>
        <authorList>
            <person name="Steidl O."/>
            <person name="Truchon A."/>
            <person name="Allen C."/>
        </authorList>
    </citation>
    <scope>NUCLEOTIDE SEQUENCE [LARGE SCALE GENOMIC DNA]</scope>
    <source>
        <strain evidence="6">UW774</strain>
        <plasmid evidence="6">pUW774mp</plasmid>
    </source>
</reference>
<dbReference type="SUPFAM" id="SSF51735">
    <property type="entry name" value="NAD(P)-binding Rossmann-fold domains"/>
    <property type="match status" value="1"/>
</dbReference>
<sequence>MSTLESGMMSAWRIKNGALVFETVPIPSVPPGYALVEVKSSSLTLGEVLYLPYMQEGRIPGLEAAGVVVRAAEGVGPTIGSRVSAMTAFSGGGWGQYVALPAEQLGTLPNNVSWVDAGGLANAGLTALHAVRLGGALLGATVLVTGVTGTIGRYAAQLARLAGAQVSGTVRSPDRLEAVAELGLKEVVVSNTATGRYDLVIDTLGGAALTHAMERVSPGGRRGLSHWGRPDIRTAFGAGDRSLELGKQSTWRTTPDGQCGRRSHSRRQSRPGPNLPRRTCLRWTPRTSRNRTRGQLARNRQTGPGLQNHRHQGQDRVACRLGTPTRPSRSVL</sequence>
<name>A0AA92K5V4_RALSL</name>
<dbReference type="Proteomes" id="UP000593970">
    <property type="component" value="Plasmid pUW774mp"/>
</dbReference>
<feature type="compositionally biased region" description="Polar residues" evidence="3">
    <location>
        <begin position="247"/>
        <end position="256"/>
    </location>
</feature>
<feature type="domain" description="Enoyl reductase (ER)" evidence="4">
    <location>
        <begin position="17"/>
        <end position="264"/>
    </location>
</feature>
<dbReference type="InterPro" id="IPR013149">
    <property type="entry name" value="ADH-like_C"/>
</dbReference>
<dbReference type="SUPFAM" id="SSF50129">
    <property type="entry name" value="GroES-like"/>
    <property type="match status" value="1"/>
</dbReference>
<evidence type="ECO:0000256" key="2">
    <source>
        <dbReference type="ARBA" id="ARBA00023002"/>
    </source>
</evidence>
<dbReference type="GO" id="GO:0016651">
    <property type="term" value="F:oxidoreductase activity, acting on NAD(P)H"/>
    <property type="evidence" value="ECO:0007669"/>
    <property type="project" value="TreeGrafter"/>
</dbReference>
<keyword evidence="1" id="KW-0521">NADP</keyword>
<dbReference type="InterPro" id="IPR020843">
    <property type="entry name" value="ER"/>
</dbReference>
<keyword evidence="5" id="KW-0614">Plasmid</keyword>
<dbReference type="Pfam" id="PF00107">
    <property type="entry name" value="ADH_zinc_N"/>
    <property type="match status" value="1"/>
</dbReference>
<geneLocation type="plasmid" evidence="5 6">
    <name>pUW774mp</name>
</geneLocation>
<proteinExistence type="predicted"/>
<dbReference type="Gene3D" id="3.90.180.10">
    <property type="entry name" value="Medium-chain alcohol dehydrogenases, catalytic domain"/>
    <property type="match status" value="1"/>
</dbReference>
<gene>
    <name evidence="5" type="ORF">HF909_22375</name>
</gene>
<dbReference type="AlphaFoldDB" id="A0AA92K5V4"/>
<dbReference type="PANTHER" id="PTHR48106">
    <property type="entry name" value="QUINONE OXIDOREDUCTASE PIG3-RELATED"/>
    <property type="match status" value="1"/>
</dbReference>
<evidence type="ECO:0000313" key="5">
    <source>
        <dbReference type="EMBL" id="QOK99112.1"/>
    </source>
</evidence>
<dbReference type="InterPro" id="IPR036291">
    <property type="entry name" value="NAD(P)-bd_dom_sf"/>
</dbReference>
<evidence type="ECO:0000313" key="6">
    <source>
        <dbReference type="Proteomes" id="UP000593970"/>
    </source>
</evidence>